<sequence>MQSSTAGSNQRVQEISLIDLASIFIRFKGIFFAVLLFGVLCSVVVSQIISERYQYTTLMELAEKETGDPIETPESLLAWLQYSLLPTEEIGYRREYSRNMPFEVDVDIPADTLLLKLTSRAEEVDETVLKEIHQSVVSRIAQRQKRALDRHLRALNEQLSTTNETIELLRTMEDPGSALSDSLDRQAEIKRKIVDVREASIISVAQQSLEKVSKGPVFVIVIGIILSGILASIVTLVWALFSYARKCIAEH</sequence>
<evidence type="ECO:0000256" key="2">
    <source>
        <dbReference type="SAM" id="Phobius"/>
    </source>
</evidence>
<evidence type="ECO:0000313" key="3">
    <source>
        <dbReference type="EMBL" id="MBN7771289.1"/>
    </source>
</evidence>
<keyword evidence="2" id="KW-0812">Transmembrane</keyword>
<evidence type="ECO:0008006" key="5">
    <source>
        <dbReference type="Google" id="ProtNLM"/>
    </source>
</evidence>
<reference evidence="3 4" key="1">
    <citation type="submission" date="2021-02" db="EMBL/GenBank/DDBJ databases">
        <title>PHA producing bacteria isolated from coastal sediment in Guangdong, Shenzhen.</title>
        <authorList>
            <person name="Zheng W."/>
            <person name="Yu S."/>
            <person name="Huang Y."/>
        </authorList>
    </citation>
    <scope>NUCLEOTIDE SEQUENCE [LARGE SCALE GENOMIC DNA]</scope>
    <source>
        <strain evidence="3 4">TN21-5</strain>
    </source>
</reference>
<dbReference type="Proteomes" id="UP000664344">
    <property type="component" value="Unassembled WGS sequence"/>
</dbReference>
<feature type="coiled-coil region" evidence="1">
    <location>
        <begin position="138"/>
        <end position="172"/>
    </location>
</feature>
<organism evidence="3 4">
    <name type="scientific">Marinobacter daepoensis</name>
    <dbReference type="NCBI Taxonomy" id="262077"/>
    <lineage>
        <taxon>Bacteria</taxon>
        <taxon>Pseudomonadati</taxon>
        <taxon>Pseudomonadota</taxon>
        <taxon>Gammaproteobacteria</taxon>
        <taxon>Pseudomonadales</taxon>
        <taxon>Marinobacteraceae</taxon>
        <taxon>Marinobacter</taxon>
    </lineage>
</organism>
<dbReference type="EMBL" id="JAFKDB010000019">
    <property type="protein sequence ID" value="MBN7771289.1"/>
    <property type="molecule type" value="Genomic_DNA"/>
</dbReference>
<proteinExistence type="predicted"/>
<keyword evidence="4" id="KW-1185">Reference proteome</keyword>
<protein>
    <recommendedName>
        <fullName evidence="5">Lipopolysaccharide biosynthesis protein</fullName>
    </recommendedName>
</protein>
<keyword evidence="2" id="KW-0472">Membrane</keyword>
<keyword evidence="1" id="KW-0175">Coiled coil</keyword>
<dbReference type="RefSeq" id="WP_206558100.1">
    <property type="nucleotide sequence ID" value="NZ_JAFKDB010000019.1"/>
</dbReference>
<evidence type="ECO:0000313" key="4">
    <source>
        <dbReference type="Proteomes" id="UP000664344"/>
    </source>
</evidence>
<feature type="transmembrane region" description="Helical" evidence="2">
    <location>
        <begin position="30"/>
        <end position="49"/>
    </location>
</feature>
<keyword evidence="2" id="KW-1133">Transmembrane helix</keyword>
<comment type="caution">
    <text evidence="3">The sequence shown here is derived from an EMBL/GenBank/DDBJ whole genome shotgun (WGS) entry which is preliminary data.</text>
</comment>
<evidence type="ECO:0000256" key="1">
    <source>
        <dbReference type="SAM" id="Coils"/>
    </source>
</evidence>
<gene>
    <name evidence="3" type="ORF">JYP53_15390</name>
</gene>
<feature type="transmembrane region" description="Helical" evidence="2">
    <location>
        <begin position="217"/>
        <end position="241"/>
    </location>
</feature>
<name>A0ABS3BHJ7_9GAMM</name>
<accession>A0ABS3BHJ7</accession>